<dbReference type="PRINTS" id="PR00633">
    <property type="entry name" value="RCCNDNSATION"/>
</dbReference>
<protein>
    <submittedName>
        <fullName evidence="6">Regulator of chromosome condensation 1/beta-lactamase-inhibitor protein II</fullName>
    </submittedName>
</protein>
<feature type="compositionally biased region" description="Low complexity" evidence="4">
    <location>
        <begin position="22"/>
        <end position="37"/>
    </location>
</feature>
<evidence type="ECO:0000313" key="7">
    <source>
        <dbReference type="Proteomes" id="UP000714275"/>
    </source>
</evidence>
<dbReference type="SUPFAM" id="SSF50985">
    <property type="entry name" value="RCC1/BLIP-II"/>
    <property type="match status" value="1"/>
</dbReference>
<dbReference type="EMBL" id="JABBWD010000002">
    <property type="protein sequence ID" value="KAG1783078.1"/>
    <property type="molecule type" value="Genomic_DNA"/>
</dbReference>
<dbReference type="GO" id="GO:0005085">
    <property type="term" value="F:guanyl-nucleotide exchange factor activity"/>
    <property type="evidence" value="ECO:0007669"/>
    <property type="project" value="TreeGrafter"/>
</dbReference>
<proteinExistence type="predicted"/>
<dbReference type="GO" id="GO:0005737">
    <property type="term" value="C:cytoplasm"/>
    <property type="evidence" value="ECO:0007669"/>
    <property type="project" value="TreeGrafter"/>
</dbReference>
<dbReference type="PANTHER" id="PTHR45982:SF1">
    <property type="entry name" value="REGULATOR OF CHROMOSOME CONDENSATION"/>
    <property type="match status" value="1"/>
</dbReference>
<dbReference type="Pfam" id="PF25390">
    <property type="entry name" value="WD40_RLD"/>
    <property type="match status" value="1"/>
</dbReference>
<feature type="repeat" description="RCC1" evidence="3">
    <location>
        <begin position="132"/>
        <end position="196"/>
    </location>
</feature>
<dbReference type="InterPro" id="IPR051553">
    <property type="entry name" value="Ran_GTPase-activating"/>
</dbReference>
<comment type="caution">
    <text evidence="6">The sequence shown here is derived from an EMBL/GenBank/DDBJ whole genome shotgun (WGS) entry which is preliminary data.</text>
</comment>
<feature type="repeat" description="RCC1" evidence="3">
    <location>
        <begin position="326"/>
        <end position="382"/>
    </location>
</feature>
<dbReference type="Gene3D" id="2.130.10.30">
    <property type="entry name" value="Regulator of chromosome condensation 1/beta-lactamase-inhibitor protein II"/>
    <property type="match status" value="1"/>
</dbReference>
<dbReference type="AlphaFoldDB" id="A0A9P7D8M3"/>
<dbReference type="InterPro" id="IPR009091">
    <property type="entry name" value="RCC1/BLIP-II"/>
</dbReference>
<dbReference type="PROSITE" id="PS00625">
    <property type="entry name" value="RCC1_1"/>
    <property type="match status" value="1"/>
</dbReference>
<feature type="compositionally biased region" description="Low complexity" evidence="4">
    <location>
        <begin position="88"/>
        <end position="105"/>
    </location>
</feature>
<dbReference type="PROSITE" id="PS50012">
    <property type="entry name" value="RCC1_3"/>
    <property type="match status" value="7"/>
</dbReference>
<evidence type="ECO:0000259" key="5">
    <source>
        <dbReference type="Pfam" id="PF25390"/>
    </source>
</evidence>
<sequence>MSNPPLRRSARAASQKPEEPKAAAIKAAVAVAKTTAPKAEKSTRPLARTPSRSKKRAASPEVSPLPTKRSRPKAGVSDAEDAKKVPFKKAPATTAPKKVTKQPTANGLTPVHEPKPHFNPLPITNDHPRPANQLFVWGAGNFGQFGWGADQLGEFAVPKRNTWFEKKMEEGVFGGEGAGLEAIAAGGLHTLFIDEKGTVWSCGVNDDAALGRVTKDVPDPDNPGKFIHVDELTAIPYPLQSLADEGFRAVRIAAGDSISAAISDDGELRVWGSFRAAEGSLGFSGDVRLEFLPKAILDLPTKAGNAEKAVSVVSGNNHLLVLTTHGNIYAWGAGEQGQLGRKILERRKIHGTVPEKIPLGTRHNRAVLVGAGNYHSFAIDEEGDVWGWGLNTMGQTGTGVAEPKSMSDEVRSPRIIRSLCQRTLGDSIVQITGGEHHTLFLTSTGNVYACGRCDGGQLGISDEVEQYASRKNPDFVPEPILVPFPDPDDPIVFISAGTHNNMAISRAGALYAWGEESQGELGVNEKEAKTPTVVVRKDGGAWKAVSVACGGQHTLGMFRKKT</sequence>
<evidence type="ECO:0000256" key="4">
    <source>
        <dbReference type="SAM" id="MobiDB-lite"/>
    </source>
</evidence>
<evidence type="ECO:0000256" key="1">
    <source>
        <dbReference type="ARBA" id="ARBA00022658"/>
    </source>
</evidence>
<feature type="repeat" description="RCC1" evidence="3">
    <location>
        <begin position="508"/>
        <end position="560"/>
    </location>
</feature>
<feature type="repeat" description="RCC1" evidence="3">
    <location>
        <begin position="383"/>
        <end position="444"/>
    </location>
</feature>
<accession>A0A9P7D8M3</accession>
<dbReference type="Proteomes" id="UP000714275">
    <property type="component" value="Unassembled WGS sequence"/>
</dbReference>
<dbReference type="InterPro" id="IPR058923">
    <property type="entry name" value="RCC1-like_dom"/>
</dbReference>
<evidence type="ECO:0000313" key="6">
    <source>
        <dbReference type="EMBL" id="KAG1783078.1"/>
    </source>
</evidence>
<organism evidence="6 7">
    <name type="scientific">Suillus placidus</name>
    <dbReference type="NCBI Taxonomy" id="48579"/>
    <lineage>
        <taxon>Eukaryota</taxon>
        <taxon>Fungi</taxon>
        <taxon>Dikarya</taxon>
        <taxon>Basidiomycota</taxon>
        <taxon>Agaricomycotina</taxon>
        <taxon>Agaricomycetes</taxon>
        <taxon>Agaricomycetidae</taxon>
        <taxon>Boletales</taxon>
        <taxon>Suillineae</taxon>
        <taxon>Suillaceae</taxon>
        <taxon>Suillus</taxon>
    </lineage>
</organism>
<feature type="repeat" description="RCC1" evidence="3">
    <location>
        <begin position="266"/>
        <end position="325"/>
    </location>
</feature>
<evidence type="ECO:0000256" key="3">
    <source>
        <dbReference type="PROSITE-ProRule" id="PRU00235"/>
    </source>
</evidence>
<feature type="domain" description="RCC1-like" evidence="5">
    <location>
        <begin position="133"/>
        <end position="555"/>
    </location>
</feature>
<dbReference type="OrthoDB" id="61110at2759"/>
<reference evidence="6" key="1">
    <citation type="journal article" date="2020" name="New Phytol.">
        <title>Comparative genomics reveals dynamic genome evolution in host specialist ectomycorrhizal fungi.</title>
        <authorList>
            <person name="Lofgren L.A."/>
            <person name="Nguyen N.H."/>
            <person name="Vilgalys R."/>
            <person name="Ruytinx J."/>
            <person name="Liao H.L."/>
            <person name="Branco S."/>
            <person name="Kuo A."/>
            <person name="LaButti K."/>
            <person name="Lipzen A."/>
            <person name="Andreopoulos W."/>
            <person name="Pangilinan J."/>
            <person name="Riley R."/>
            <person name="Hundley H."/>
            <person name="Na H."/>
            <person name="Barry K."/>
            <person name="Grigoriev I.V."/>
            <person name="Stajich J.E."/>
            <person name="Kennedy P.G."/>
        </authorList>
    </citation>
    <scope>NUCLEOTIDE SEQUENCE</scope>
    <source>
        <strain evidence="6">DOB743</strain>
    </source>
</reference>
<keyword evidence="2" id="KW-0677">Repeat</keyword>
<feature type="repeat" description="RCC1" evidence="3">
    <location>
        <begin position="445"/>
        <end position="507"/>
    </location>
</feature>
<keyword evidence="1" id="KW-0344">Guanine-nucleotide releasing factor</keyword>
<feature type="region of interest" description="Disordered" evidence="4">
    <location>
        <begin position="1"/>
        <end position="113"/>
    </location>
</feature>
<feature type="repeat" description="RCC1" evidence="3">
    <location>
        <begin position="197"/>
        <end position="265"/>
    </location>
</feature>
<dbReference type="PROSITE" id="PS00626">
    <property type="entry name" value="RCC1_2"/>
    <property type="match status" value="3"/>
</dbReference>
<keyword evidence="7" id="KW-1185">Reference proteome</keyword>
<name>A0A9P7D8M3_9AGAM</name>
<evidence type="ECO:0000256" key="2">
    <source>
        <dbReference type="ARBA" id="ARBA00022737"/>
    </source>
</evidence>
<dbReference type="PANTHER" id="PTHR45982">
    <property type="entry name" value="REGULATOR OF CHROMOSOME CONDENSATION"/>
    <property type="match status" value="1"/>
</dbReference>
<gene>
    <name evidence="6" type="ORF">EV702DRAFT_242703</name>
</gene>
<dbReference type="InterPro" id="IPR000408">
    <property type="entry name" value="Reg_chr_condens"/>
</dbReference>